<dbReference type="GO" id="GO:0006355">
    <property type="term" value="P:regulation of DNA-templated transcription"/>
    <property type="evidence" value="ECO:0007669"/>
    <property type="project" value="InterPro"/>
</dbReference>
<feature type="domain" description="Response regulatory" evidence="8">
    <location>
        <begin position="3"/>
        <end position="119"/>
    </location>
</feature>
<dbReference type="SUPFAM" id="SSF52172">
    <property type="entry name" value="CheY-like"/>
    <property type="match status" value="1"/>
</dbReference>
<dbReference type="InterPro" id="IPR001789">
    <property type="entry name" value="Sig_transdc_resp-reg_receiver"/>
</dbReference>
<dbReference type="SMART" id="SM00448">
    <property type="entry name" value="REC"/>
    <property type="match status" value="1"/>
</dbReference>
<evidence type="ECO:0000256" key="6">
    <source>
        <dbReference type="PROSITE-ProRule" id="PRU00169"/>
    </source>
</evidence>
<keyword evidence="11" id="KW-1185">Reference proteome</keyword>
<comment type="caution">
    <text evidence="10">The sequence shown here is derived from an EMBL/GenBank/DDBJ whole genome shotgun (WGS) entry which is preliminary data.</text>
</comment>
<evidence type="ECO:0000256" key="1">
    <source>
        <dbReference type="ARBA" id="ARBA00022553"/>
    </source>
</evidence>
<keyword evidence="2" id="KW-0902">Two-component regulatory system</keyword>
<feature type="modified residue" description="4-aspartylphosphate" evidence="6">
    <location>
        <position position="52"/>
    </location>
</feature>
<dbReference type="Gene3D" id="1.10.10.10">
    <property type="entry name" value="Winged helix-like DNA-binding domain superfamily/Winged helix DNA-binding domain"/>
    <property type="match status" value="1"/>
</dbReference>
<dbReference type="Pfam" id="PF00486">
    <property type="entry name" value="Trans_reg_C"/>
    <property type="match status" value="1"/>
</dbReference>
<dbReference type="Gene3D" id="3.40.50.2300">
    <property type="match status" value="1"/>
</dbReference>
<dbReference type="PROSITE" id="PS50110">
    <property type="entry name" value="RESPONSE_REGULATORY"/>
    <property type="match status" value="1"/>
</dbReference>
<sequence>MPAILIVDDERDLLSVLDFNLRQAGFETLLAASGAEALAQLRRRVPDLVLLDLMLPDLSGTEVCRTLKSDPRTRGVPVMMLTAKGEEVDKVVGFELGAEDYVTKPFSVRELVLRVKALLRRVHGAPAPAEAGRGPEPVGAIRVDVEAHRAFVAGEEVTLTPLEFRLLVTLMSRAGRVQSREQLLQDVWEMSSELETRTVDTHVKRLREKLGPARDLLETVRGVGYRLVPPSERD</sequence>
<proteinExistence type="predicted"/>
<keyword evidence="3" id="KW-0805">Transcription regulation</keyword>
<feature type="DNA-binding region" description="OmpR/PhoB-type" evidence="7">
    <location>
        <begin position="133"/>
        <end position="229"/>
    </location>
</feature>
<evidence type="ECO:0000256" key="7">
    <source>
        <dbReference type="PROSITE-ProRule" id="PRU01091"/>
    </source>
</evidence>
<dbReference type="GO" id="GO:0000156">
    <property type="term" value="F:phosphorelay response regulator activity"/>
    <property type="evidence" value="ECO:0007669"/>
    <property type="project" value="TreeGrafter"/>
</dbReference>
<evidence type="ECO:0000259" key="8">
    <source>
        <dbReference type="PROSITE" id="PS50110"/>
    </source>
</evidence>
<keyword evidence="1 6" id="KW-0597">Phosphoprotein</keyword>
<dbReference type="InterPro" id="IPR039420">
    <property type="entry name" value="WalR-like"/>
</dbReference>
<dbReference type="PANTHER" id="PTHR48111:SF21">
    <property type="entry name" value="DNA-BINDING DUAL MASTER TRANSCRIPTIONAL REGULATOR RPAA"/>
    <property type="match status" value="1"/>
</dbReference>
<dbReference type="GO" id="GO:0000976">
    <property type="term" value="F:transcription cis-regulatory region binding"/>
    <property type="evidence" value="ECO:0007669"/>
    <property type="project" value="TreeGrafter"/>
</dbReference>
<dbReference type="Gene3D" id="6.10.250.690">
    <property type="match status" value="1"/>
</dbReference>
<organism evidence="10 11">
    <name type="scientific">Anaeromyxobacter diazotrophicus</name>
    <dbReference type="NCBI Taxonomy" id="2590199"/>
    <lineage>
        <taxon>Bacteria</taxon>
        <taxon>Pseudomonadati</taxon>
        <taxon>Myxococcota</taxon>
        <taxon>Myxococcia</taxon>
        <taxon>Myxococcales</taxon>
        <taxon>Cystobacterineae</taxon>
        <taxon>Anaeromyxobacteraceae</taxon>
        <taxon>Anaeromyxobacter</taxon>
    </lineage>
</organism>
<dbReference type="AlphaFoldDB" id="A0A7I9VHL9"/>
<dbReference type="SMART" id="SM00862">
    <property type="entry name" value="Trans_reg_C"/>
    <property type="match status" value="1"/>
</dbReference>
<feature type="domain" description="OmpR/PhoB-type" evidence="9">
    <location>
        <begin position="133"/>
        <end position="229"/>
    </location>
</feature>
<evidence type="ECO:0000259" key="9">
    <source>
        <dbReference type="PROSITE" id="PS51755"/>
    </source>
</evidence>
<gene>
    <name evidence="10" type="primary">phoB</name>
    <name evidence="10" type="ORF">AMYX_05760</name>
</gene>
<dbReference type="FunFam" id="3.40.50.2300:FF:000001">
    <property type="entry name" value="DNA-binding response regulator PhoB"/>
    <property type="match status" value="1"/>
</dbReference>
<dbReference type="EMBL" id="BJTG01000001">
    <property type="protein sequence ID" value="GEJ55835.1"/>
    <property type="molecule type" value="Genomic_DNA"/>
</dbReference>
<evidence type="ECO:0000313" key="11">
    <source>
        <dbReference type="Proteomes" id="UP000503640"/>
    </source>
</evidence>
<dbReference type="PANTHER" id="PTHR48111">
    <property type="entry name" value="REGULATOR OF RPOS"/>
    <property type="match status" value="1"/>
</dbReference>
<accession>A0A7I9VHL9</accession>
<dbReference type="SUPFAM" id="SSF46894">
    <property type="entry name" value="C-terminal effector domain of the bipartite response regulators"/>
    <property type="match status" value="1"/>
</dbReference>
<evidence type="ECO:0000256" key="2">
    <source>
        <dbReference type="ARBA" id="ARBA00023012"/>
    </source>
</evidence>
<evidence type="ECO:0000256" key="5">
    <source>
        <dbReference type="ARBA" id="ARBA00023163"/>
    </source>
</evidence>
<dbReference type="GO" id="GO:0005829">
    <property type="term" value="C:cytosol"/>
    <property type="evidence" value="ECO:0007669"/>
    <property type="project" value="TreeGrafter"/>
</dbReference>
<evidence type="ECO:0000256" key="4">
    <source>
        <dbReference type="ARBA" id="ARBA00023125"/>
    </source>
</evidence>
<keyword evidence="5" id="KW-0804">Transcription</keyword>
<dbReference type="InterPro" id="IPR016032">
    <property type="entry name" value="Sig_transdc_resp-reg_C-effctor"/>
</dbReference>
<protein>
    <submittedName>
        <fullName evidence="10">DNA-binding response regulator</fullName>
    </submittedName>
</protein>
<dbReference type="Proteomes" id="UP000503640">
    <property type="component" value="Unassembled WGS sequence"/>
</dbReference>
<dbReference type="InterPro" id="IPR001867">
    <property type="entry name" value="OmpR/PhoB-type_DNA-bd"/>
</dbReference>
<dbReference type="Pfam" id="PF00072">
    <property type="entry name" value="Response_reg"/>
    <property type="match status" value="1"/>
</dbReference>
<dbReference type="InterPro" id="IPR011006">
    <property type="entry name" value="CheY-like_superfamily"/>
</dbReference>
<keyword evidence="4 7" id="KW-0238">DNA-binding</keyword>
<dbReference type="GO" id="GO:0032993">
    <property type="term" value="C:protein-DNA complex"/>
    <property type="evidence" value="ECO:0007669"/>
    <property type="project" value="TreeGrafter"/>
</dbReference>
<evidence type="ECO:0000313" key="10">
    <source>
        <dbReference type="EMBL" id="GEJ55835.1"/>
    </source>
</evidence>
<name>A0A7I9VHL9_9BACT</name>
<dbReference type="RefSeq" id="WP_176062695.1">
    <property type="nucleotide sequence ID" value="NZ_BJTG01000001.1"/>
</dbReference>
<evidence type="ECO:0000256" key="3">
    <source>
        <dbReference type="ARBA" id="ARBA00023015"/>
    </source>
</evidence>
<dbReference type="PROSITE" id="PS51755">
    <property type="entry name" value="OMPR_PHOB"/>
    <property type="match status" value="1"/>
</dbReference>
<reference evidence="11" key="1">
    <citation type="journal article" date="2020" name="Appl. Environ. Microbiol.">
        <title>Diazotrophic Anaeromyxobacter Isolates from Soils.</title>
        <authorList>
            <person name="Masuda Y."/>
            <person name="Yamanaka H."/>
            <person name="Xu Z.X."/>
            <person name="Shiratori Y."/>
            <person name="Aono T."/>
            <person name="Amachi S."/>
            <person name="Senoo K."/>
            <person name="Itoh H."/>
        </authorList>
    </citation>
    <scope>NUCLEOTIDE SEQUENCE [LARGE SCALE GENOMIC DNA]</scope>
    <source>
        <strain evidence="11">R267</strain>
    </source>
</reference>
<dbReference type="CDD" id="cd00383">
    <property type="entry name" value="trans_reg_C"/>
    <property type="match status" value="1"/>
</dbReference>
<dbReference type="InterPro" id="IPR036388">
    <property type="entry name" value="WH-like_DNA-bd_sf"/>
</dbReference>